<evidence type="ECO:0000256" key="4">
    <source>
        <dbReference type="ARBA" id="ARBA00022679"/>
    </source>
</evidence>
<evidence type="ECO:0000256" key="3">
    <source>
        <dbReference type="ARBA" id="ARBA00022553"/>
    </source>
</evidence>
<dbReference type="SUPFAM" id="SSF55874">
    <property type="entry name" value="ATPase domain of HSP90 chaperone/DNA topoisomerase II/histidine kinase"/>
    <property type="match status" value="1"/>
</dbReference>
<comment type="catalytic activity">
    <reaction evidence="1">
        <text>ATP + protein L-histidine = ADP + protein N-phospho-L-histidine.</text>
        <dbReference type="EC" id="2.7.13.3"/>
    </reaction>
</comment>
<gene>
    <name evidence="8" type="ORF">HNQ72_005563</name>
</gene>
<organism evidence="8 9">
    <name type="scientific">Rhizobium wenxiniae</name>
    <dbReference type="NCBI Taxonomy" id="1737357"/>
    <lineage>
        <taxon>Bacteria</taxon>
        <taxon>Pseudomonadati</taxon>
        <taxon>Pseudomonadota</taxon>
        <taxon>Alphaproteobacteria</taxon>
        <taxon>Hyphomicrobiales</taxon>
        <taxon>Rhizobiaceae</taxon>
        <taxon>Rhizobium/Agrobacterium group</taxon>
        <taxon>Rhizobium</taxon>
    </lineage>
</organism>
<keyword evidence="7" id="KW-0067">ATP-binding</keyword>
<dbReference type="GO" id="GO:0005524">
    <property type="term" value="F:ATP binding"/>
    <property type="evidence" value="ECO:0007669"/>
    <property type="project" value="UniProtKB-KW"/>
</dbReference>
<dbReference type="EMBL" id="JACHEG010000010">
    <property type="protein sequence ID" value="MBB6165715.1"/>
    <property type="molecule type" value="Genomic_DNA"/>
</dbReference>
<dbReference type="GO" id="GO:0004673">
    <property type="term" value="F:protein histidine kinase activity"/>
    <property type="evidence" value="ECO:0007669"/>
    <property type="project" value="UniProtKB-EC"/>
</dbReference>
<evidence type="ECO:0000256" key="6">
    <source>
        <dbReference type="ARBA" id="ARBA00022777"/>
    </source>
</evidence>
<comment type="caution">
    <text evidence="8">The sequence shown here is derived from an EMBL/GenBank/DDBJ whole genome shotgun (WGS) entry which is preliminary data.</text>
</comment>
<evidence type="ECO:0000256" key="7">
    <source>
        <dbReference type="ARBA" id="ARBA00022840"/>
    </source>
</evidence>
<keyword evidence="4" id="KW-0808">Transferase</keyword>
<keyword evidence="9" id="KW-1185">Reference proteome</keyword>
<evidence type="ECO:0000313" key="8">
    <source>
        <dbReference type="EMBL" id="MBB6165715.1"/>
    </source>
</evidence>
<keyword evidence="6 8" id="KW-0418">Kinase</keyword>
<sequence length="127" mass="13692">MTTEGPAGVRLRSSTVQTLALAIHELATNASKYGALVQPNGRLQVRWTFEQAAPSAKPWLHIDWRETGLVMPPSDAPARGTGHGRELIEKALPYQLGAKTSYSFEADGVHCTISIPVSTTGKETEHA</sequence>
<dbReference type="EC" id="2.7.13.3" evidence="2"/>
<reference evidence="8 9" key="1">
    <citation type="submission" date="2020-08" db="EMBL/GenBank/DDBJ databases">
        <title>Genomic Encyclopedia of Type Strains, Phase IV (KMG-IV): sequencing the most valuable type-strain genomes for metagenomic binning, comparative biology and taxonomic classification.</title>
        <authorList>
            <person name="Goeker M."/>
        </authorList>
    </citation>
    <scope>NUCLEOTIDE SEQUENCE [LARGE SCALE GENOMIC DNA]</scope>
    <source>
        <strain evidence="8 9">DSM 100734</strain>
    </source>
</reference>
<evidence type="ECO:0000256" key="5">
    <source>
        <dbReference type="ARBA" id="ARBA00022741"/>
    </source>
</evidence>
<dbReference type="AlphaFoldDB" id="A0A7X0D2K7"/>
<dbReference type="InterPro" id="IPR036890">
    <property type="entry name" value="HATPase_C_sf"/>
</dbReference>
<evidence type="ECO:0000256" key="2">
    <source>
        <dbReference type="ARBA" id="ARBA00012438"/>
    </source>
</evidence>
<keyword evidence="3" id="KW-0597">Phosphoprotein</keyword>
<keyword evidence="5" id="KW-0547">Nucleotide-binding</keyword>
<evidence type="ECO:0000256" key="1">
    <source>
        <dbReference type="ARBA" id="ARBA00000085"/>
    </source>
</evidence>
<proteinExistence type="predicted"/>
<dbReference type="Gene3D" id="3.30.565.10">
    <property type="entry name" value="Histidine kinase-like ATPase, C-terminal domain"/>
    <property type="match status" value="1"/>
</dbReference>
<dbReference type="PANTHER" id="PTHR41523">
    <property type="entry name" value="TWO-COMPONENT SYSTEM SENSOR PROTEIN"/>
    <property type="match status" value="1"/>
</dbReference>
<dbReference type="Proteomes" id="UP000547879">
    <property type="component" value="Unassembled WGS sequence"/>
</dbReference>
<dbReference type="PANTHER" id="PTHR41523:SF8">
    <property type="entry name" value="ETHYLENE RESPONSE SENSOR PROTEIN"/>
    <property type="match status" value="1"/>
</dbReference>
<protein>
    <recommendedName>
        <fullName evidence="2">histidine kinase</fullName>
        <ecNumber evidence="2">2.7.13.3</ecNumber>
    </recommendedName>
</protein>
<evidence type="ECO:0000313" key="9">
    <source>
        <dbReference type="Proteomes" id="UP000547879"/>
    </source>
</evidence>
<accession>A0A7X0D2K7</accession>
<name>A0A7X0D2K7_9HYPH</name>